<name>A0A6A5URM1_9PLEO</name>
<dbReference type="EMBL" id="ML976730">
    <property type="protein sequence ID" value="KAF1967601.1"/>
    <property type="molecule type" value="Genomic_DNA"/>
</dbReference>
<protein>
    <submittedName>
        <fullName evidence="1">Uncharacterized protein</fullName>
    </submittedName>
</protein>
<feature type="non-terminal residue" evidence="1">
    <location>
        <position position="65"/>
    </location>
</feature>
<accession>A0A6A5URM1</accession>
<reference evidence="1" key="1">
    <citation type="journal article" date="2020" name="Stud. Mycol.">
        <title>101 Dothideomycetes genomes: a test case for predicting lifestyles and emergence of pathogens.</title>
        <authorList>
            <person name="Haridas S."/>
            <person name="Albert R."/>
            <person name="Binder M."/>
            <person name="Bloem J."/>
            <person name="Labutti K."/>
            <person name="Salamov A."/>
            <person name="Andreopoulos B."/>
            <person name="Baker S."/>
            <person name="Barry K."/>
            <person name="Bills G."/>
            <person name="Bluhm B."/>
            <person name="Cannon C."/>
            <person name="Castanera R."/>
            <person name="Culley D."/>
            <person name="Daum C."/>
            <person name="Ezra D."/>
            <person name="Gonzalez J."/>
            <person name="Henrissat B."/>
            <person name="Kuo A."/>
            <person name="Liang C."/>
            <person name="Lipzen A."/>
            <person name="Lutzoni F."/>
            <person name="Magnuson J."/>
            <person name="Mondo S."/>
            <person name="Nolan M."/>
            <person name="Ohm R."/>
            <person name="Pangilinan J."/>
            <person name="Park H.-J."/>
            <person name="Ramirez L."/>
            <person name="Alfaro M."/>
            <person name="Sun H."/>
            <person name="Tritt A."/>
            <person name="Yoshinaga Y."/>
            <person name="Zwiers L.-H."/>
            <person name="Turgeon B."/>
            <person name="Goodwin S."/>
            <person name="Spatafora J."/>
            <person name="Crous P."/>
            <person name="Grigoriev I."/>
        </authorList>
    </citation>
    <scope>NUCLEOTIDE SEQUENCE</scope>
    <source>
        <strain evidence="1">CBS 107.79</strain>
    </source>
</reference>
<dbReference type="OrthoDB" id="3774940at2759"/>
<feature type="non-terminal residue" evidence="1">
    <location>
        <position position="1"/>
    </location>
</feature>
<evidence type="ECO:0000313" key="1">
    <source>
        <dbReference type="EMBL" id="KAF1967601.1"/>
    </source>
</evidence>
<organism evidence="1 2">
    <name type="scientific">Bimuria novae-zelandiae CBS 107.79</name>
    <dbReference type="NCBI Taxonomy" id="1447943"/>
    <lineage>
        <taxon>Eukaryota</taxon>
        <taxon>Fungi</taxon>
        <taxon>Dikarya</taxon>
        <taxon>Ascomycota</taxon>
        <taxon>Pezizomycotina</taxon>
        <taxon>Dothideomycetes</taxon>
        <taxon>Pleosporomycetidae</taxon>
        <taxon>Pleosporales</taxon>
        <taxon>Massarineae</taxon>
        <taxon>Didymosphaeriaceae</taxon>
        <taxon>Bimuria</taxon>
    </lineage>
</organism>
<proteinExistence type="predicted"/>
<evidence type="ECO:0000313" key="2">
    <source>
        <dbReference type="Proteomes" id="UP000800036"/>
    </source>
</evidence>
<keyword evidence="2" id="KW-1185">Reference proteome</keyword>
<gene>
    <name evidence="1" type="ORF">BU23DRAFT_391108</name>
</gene>
<dbReference type="Proteomes" id="UP000800036">
    <property type="component" value="Unassembled WGS sequence"/>
</dbReference>
<dbReference type="AlphaFoldDB" id="A0A6A5URM1"/>
<sequence length="65" mass="7874">IILNKLSDWSKWIFLRKRTAEAYKIWDYYNPDLAVDTVKKIYGEKPKEWLLRSFKKVTPNKNLSI</sequence>